<dbReference type="EMBL" id="JACXVP010000002">
    <property type="protein sequence ID" value="KAG5624871.1"/>
    <property type="molecule type" value="Genomic_DNA"/>
</dbReference>
<proteinExistence type="predicted"/>
<keyword evidence="2" id="KW-1185">Reference proteome</keyword>
<reference evidence="1 2" key="1">
    <citation type="submission" date="2020-09" db="EMBL/GenBank/DDBJ databases">
        <title>De no assembly of potato wild relative species, Solanum commersonii.</title>
        <authorList>
            <person name="Cho K."/>
        </authorList>
    </citation>
    <scope>NUCLEOTIDE SEQUENCE [LARGE SCALE GENOMIC DNA]</scope>
    <source>
        <strain evidence="1">LZ3.2</strain>
        <tissue evidence="1">Leaf</tissue>
    </source>
</reference>
<protein>
    <submittedName>
        <fullName evidence="1">Uncharacterized protein</fullName>
    </submittedName>
</protein>
<gene>
    <name evidence="1" type="ORF">H5410_010089</name>
</gene>
<evidence type="ECO:0000313" key="1">
    <source>
        <dbReference type="EMBL" id="KAG5624871.1"/>
    </source>
</evidence>
<evidence type="ECO:0000313" key="2">
    <source>
        <dbReference type="Proteomes" id="UP000824120"/>
    </source>
</evidence>
<dbReference type="Proteomes" id="UP000824120">
    <property type="component" value="Chromosome 2"/>
</dbReference>
<sequence>MAIRMSLIIKKSSTFRDVPIGYFVVYVREKHKKRYTCSVKMKKNLDSIIEWVGICSLILHVDHLRK</sequence>
<dbReference type="AlphaFoldDB" id="A0A9J6ALH6"/>
<name>A0A9J6ALH6_SOLCO</name>
<comment type="caution">
    <text evidence="1">The sequence shown here is derived from an EMBL/GenBank/DDBJ whole genome shotgun (WGS) entry which is preliminary data.</text>
</comment>
<organism evidence="1 2">
    <name type="scientific">Solanum commersonii</name>
    <name type="common">Commerson's wild potato</name>
    <name type="synonym">Commerson's nightshade</name>
    <dbReference type="NCBI Taxonomy" id="4109"/>
    <lineage>
        <taxon>Eukaryota</taxon>
        <taxon>Viridiplantae</taxon>
        <taxon>Streptophyta</taxon>
        <taxon>Embryophyta</taxon>
        <taxon>Tracheophyta</taxon>
        <taxon>Spermatophyta</taxon>
        <taxon>Magnoliopsida</taxon>
        <taxon>eudicotyledons</taxon>
        <taxon>Gunneridae</taxon>
        <taxon>Pentapetalae</taxon>
        <taxon>asterids</taxon>
        <taxon>lamiids</taxon>
        <taxon>Solanales</taxon>
        <taxon>Solanaceae</taxon>
        <taxon>Solanoideae</taxon>
        <taxon>Solaneae</taxon>
        <taxon>Solanum</taxon>
    </lineage>
</organism>
<accession>A0A9J6ALH6</accession>